<dbReference type="EMBL" id="WBZB01000063">
    <property type="protein sequence ID" value="KAB3525616.1"/>
    <property type="molecule type" value="Genomic_DNA"/>
</dbReference>
<evidence type="ECO:0000256" key="1">
    <source>
        <dbReference type="ARBA" id="ARBA00010201"/>
    </source>
</evidence>
<comment type="caution">
    <text evidence="3">The sequence shown here is derived from an EMBL/GenBank/DDBJ whole genome shotgun (WGS) entry which is preliminary data.</text>
</comment>
<dbReference type="CDD" id="cd04335">
    <property type="entry name" value="PrdX_deacylase"/>
    <property type="match status" value="1"/>
</dbReference>
<dbReference type="Proteomes" id="UP000465601">
    <property type="component" value="Unassembled WGS sequence"/>
</dbReference>
<dbReference type="FunFam" id="3.90.960.10:FF:000005">
    <property type="entry name" value="Putative prolyl-tRNA synthetase"/>
    <property type="match status" value="1"/>
</dbReference>
<accession>A0A833HLC2</accession>
<evidence type="ECO:0000259" key="2">
    <source>
        <dbReference type="Pfam" id="PF04073"/>
    </source>
</evidence>
<keyword evidence="3" id="KW-0030">Aminoacyl-tRNA synthetase</keyword>
<dbReference type="AlphaFoldDB" id="A0A833HLC2"/>
<name>A0A833HLC2_9FIRM</name>
<dbReference type="RefSeq" id="WP_151867183.1">
    <property type="nucleotide sequence ID" value="NZ_WBZB01000063.1"/>
</dbReference>
<sequence>MDKQQPVYKNLDQLKIHYSVTQHPAVFTIEEMEALGITKEGDVVKNLFLRDAKGKRHFLVVLDKDKRAELSNISQQLGSTKLSFASEERLQKHLKLSKGAVTPLGVINDESGSVEVVFDQDLIGKEKLGVHPNDNTATLWISYEDLVKVIEETRHKIVYIQI</sequence>
<dbReference type="SUPFAM" id="SSF55826">
    <property type="entry name" value="YbaK/ProRS associated domain"/>
    <property type="match status" value="1"/>
</dbReference>
<keyword evidence="4" id="KW-1185">Reference proteome</keyword>
<dbReference type="OrthoDB" id="9798587at2"/>
<protein>
    <submittedName>
        <fullName evidence="3">Prolyl-tRNA synthetase associated domain-containing protein</fullName>
    </submittedName>
</protein>
<keyword evidence="3" id="KW-0436">Ligase</keyword>
<dbReference type="InterPro" id="IPR040285">
    <property type="entry name" value="ProX/PRXD1"/>
</dbReference>
<evidence type="ECO:0000313" key="3">
    <source>
        <dbReference type="EMBL" id="KAB3525616.1"/>
    </source>
</evidence>
<organism evidence="3 4">
    <name type="scientific">Alkaliphilus serpentinus</name>
    <dbReference type="NCBI Taxonomy" id="1482731"/>
    <lineage>
        <taxon>Bacteria</taxon>
        <taxon>Bacillati</taxon>
        <taxon>Bacillota</taxon>
        <taxon>Clostridia</taxon>
        <taxon>Peptostreptococcales</taxon>
        <taxon>Natronincolaceae</taxon>
        <taxon>Alkaliphilus</taxon>
    </lineage>
</organism>
<gene>
    <name evidence="3" type="ORF">F8153_15095</name>
</gene>
<dbReference type="InterPro" id="IPR036754">
    <property type="entry name" value="YbaK/aa-tRNA-synt-asso_dom_sf"/>
</dbReference>
<reference evidence="3 4" key="1">
    <citation type="submission" date="2019-10" db="EMBL/GenBank/DDBJ databases">
        <title>Alkaliphilus serpentinus sp. nov. and Alkaliphilus pronyensis sp. nov., two novel anaerobic alkaliphilic species isolated from the serpentinized-hosted hydrothermal field of the Prony Bay (New Caledonia).</title>
        <authorList>
            <person name="Postec A."/>
        </authorList>
    </citation>
    <scope>NUCLEOTIDE SEQUENCE [LARGE SCALE GENOMIC DNA]</scope>
    <source>
        <strain evidence="3 4">LacT</strain>
    </source>
</reference>
<feature type="domain" description="YbaK/aminoacyl-tRNA synthetase-associated" evidence="2">
    <location>
        <begin position="23"/>
        <end position="148"/>
    </location>
</feature>
<dbReference type="Pfam" id="PF04073">
    <property type="entry name" value="tRNA_edit"/>
    <property type="match status" value="1"/>
</dbReference>
<comment type="similarity">
    <text evidence="1">Belongs to the PRORSD1 family.</text>
</comment>
<dbReference type="GO" id="GO:0002161">
    <property type="term" value="F:aminoacyl-tRNA deacylase activity"/>
    <property type="evidence" value="ECO:0007669"/>
    <property type="project" value="InterPro"/>
</dbReference>
<evidence type="ECO:0000313" key="4">
    <source>
        <dbReference type="Proteomes" id="UP000465601"/>
    </source>
</evidence>
<dbReference type="PANTHER" id="PTHR31423:SF3">
    <property type="entry name" value="PROLYL-TRNA SYNTHETASE ASSOCIATED DOMAIN-CONTAINING PROTEIN 1-RELATED"/>
    <property type="match status" value="1"/>
</dbReference>
<dbReference type="PANTHER" id="PTHR31423">
    <property type="entry name" value="YBAK DOMAIN-CONTAINING PROTEIN"/>
    <property type="match status" value="1"/>
</dbReference>
<dbReference type="InterPro" id="IPR007214">
    <property type="entry name" value="YbaK/aa-tRNA-synth-assoc-dom"/>
</dbReference>
<dbReference type="GO" id="GO:0004812">
    <property type="term" value="F:aminoacyl-tRNA ligase activity"/>
    <property type="evidence" value="ECO:0007669"/>
    <property type="project" value="UniProtKB-KW"/>
</dbReference>
<proteinExistence type="inferred from homology"/>
<dbReference type="Gene3D" id="3.90.960.10">
    <property type="entry name" value="YbaK/aminoacyl-tRNA synthetase-associated domain"/>
    <property type="match status" value="1"/>
</dbReference>